<dbReference type="Pfam" id="PF04860">
    <property type="entry name" value="Phage_portal"/>
    <property type="match status" value="1"/>
</dbReference>
<evidence type="ECO:0000313" key="2">
    <source>
        <dbReference type="Proteomes" id="UP000326331"/>
    </source>
</evidence>
<keyword evidence="2" id="KW-1185">Reference proteome</keyword>
<dbReference type="EMBL" id="CP042829">
    <property type="protein sequence ID" value="QFG02156.1"/>
    <property type="molecule type" value="Genomic_DNA"/>
</dbReference>
<sequence>MAWWGRMFRWVGGSPDRTEETPASAVVGLHSQAGVWMDEQAALAMAPVYRAVTLISQSIAAMPLRIMEPMPDGSRRVANPEEMAVLWSRPNPEETRVEFIGRLLAHLLIWGDAFVFVAEPGPLGEARRLALIEPPRVDVGRDARGERLYVVDGRSWLEWRDWVRGSPRPGFVHLRIGSLDGLRGRGPVMAVLESLGVGRAAELYAARYFASAGVPGGIIYVSGRLSPEDARRLAEQFAAAHSGPNVHRVAVLDQGAKFESPGADPASLQLLDVRRFTVTEVARVFGIPPHLLGDASQSTSWGSGLEEQNRAFITLTLRPYIALLESALTDAFCAGTDYLIRIDPSALLQGNLQSRFAAYNAARQAGLMTINEIRDLEDLPGIGEAGDNVLTPLNMQVTQVPPRAGAEYIPEQ</sequence>
<dbReference type="InterPro" id="IPR006944">
    <property type="entry name" value="Phage/GTA_portal"/>
</dbReference>
<protein>
    <submittedName>
        <fullName evidence="1">Phage portal protein</fullName>
    </submittedName>
</protein>
<organism evidence="1 2">
    <name type="scientific">Tepidiforma bonchosmolovskayae</name>
    <dbReference type="NCBI Taxonomy" id="2601677"/>
    <lineage>
        <taxon>Bacteria</taxon>
        <taxon>Bacillati</taxon>
        <taxon>Chloroflexota</taxon>
        <taxon>Tepidiformia</taxon>
        <taxon>Tepidiformales</taxon>
        <taxon>Tepidiformaceae</taxon>
        <taxon>Tepidiforma</taxon>
    </lineage>
</organism>
<dbReference type="RefSeq" id="WP_158066092.1">
    <property type="nucleotide sequence ID" value="NZ_CP042829.1"/>
</dbReference>
<proteinExistence type="predicted"/>
<reference evidence="1 2" key="2">
    <citation type="submission" date="2019-10" db="EMBL/GenBank/DDBJ databases">
        <title>Thermopilla bonchosmolovskayae gen. nov., sp. nov., a moderately thermophilic Chloroflexi bacterium from a Chukotka hot spring (Arctic, Russia), representing a novel classis Thermopillaia, which include previously uncultivated lineage OLB14.</title>
        <authorList>
            <person name="Kochetkova T.V."/>
            <person name="Zayulina K.S."/>
            <person name="Zhigarkov V.S."/>
            <person name="Minaev N.V."/>
            <person name="Novikov A."/>
            <person name="Toshchakov S.V."/>
            <person name="Elcheninov A.G."/>
            <person name="Kublanov I.V."/>
        </authorList>
    </citation>
    <scope>NUCLEOTIDE SEQUENCE [LARGE SCALE GENOMIC DNA]</scope>
    <source>
        <strain evidence="1 2">3753O</strain>
    </source>
</reference>
<reference evidence="1 2" key="1">
    <citation type="submission" date="2019-08" db="EMBL/GenBank/DDBJ databases">
        <authorList>
            <person name="Toschakov S.V."/>
        </authorList>
    </citation>
    <scope>NUCLEOTIDE SEQUENCE [LARGE SCALE GENOMIC DNA]</scope>
    <source>
        <strain evidence="1 2">3753O</strain>
    </source>
</reference>
<dbReference type="NCBIfam" id="TIGR01537">
    <property type="entry name" value="portal_HK97"/>
    <property type="match status" value="1"/>
</dbReference>
<evidence type="ECO:0000313" key="1">
    <source>
        <dbReference type="EMBL" id="QFG02156.1"/>
    </source>
</evidence>
<dbReference type="InterPro" id="IPR006427">
    <property type="entry name" value="Portal_HK97"/>
</dbReference>
<accession>A0ABX6BZC8</accession>
<dbReference type="Proteomes" id="UP000326331">
    <property type="component" value="Chromosome"/>
</dbReference>
<gene>
    <name evidence="1" type="ORF">Tbon_02205</name>
</gene>
<name>A0ABX6BZC8_9CHLR</name>